<evidence type="ECO:0000313" key="4">
    <source>
        <dbReference type="Proteomes" id="UP000320762"/>
    </source>
</evidence>
<gene>
    <name evidence="3" type="ORF">BD626DRAFT_498916</name>
</gene>
<reference evidence="3 4" key="1">
    <citation type="journal article" date="2019" name="New Phytol.">
        <title>Comparative genomics reveals unique wood-decay strategies and fruiting body development in the Schizophyllaceae.</title>
        <authorList>
            <person name="Almasi E."/>
            <person name="Sahu N."/>
            <person name="Krizsan K."/>
            <person name="Balint B."/>
            <person name="Kovacs G.M."/>
            <person name="Kiss B."/>
            <person name="Cseklye J."/>
            <person name="Drula E."/>
            <person name="Henrissat B."/>
            <person name="Nagy I."/>
            <person name="Chovatia M."/>
            <person name="Adam C."/>
            <person name="LaButti K."/>
            <person name="Lipzen A."/>
            <person name="Riley R."/>
            <person name="Grigoriev I.V."/>
            <person name="Nagy L.G."/>
        </authorList>
    </citation>
    <scope>NUCLEOTIDE SEQUENCE [LARGE SCALE GENOMIC DNA]</scope>
    <source>
        <strain evidence="3 4">NL-1724</strain>
    </source>
</reference>
<feature type="non-terminal residue" evidence="3">
    <location>
        <position position="303"/>
    </location>
</feature>
<feature type="region of interest" description="Disordered" evidence="2">
    <location>
        <begin position="129"/>
        <end position="152"/>
    </location>
</feature>
<proteinExistence type="predicted"/>
<evidence type="ECO:0000256" key="1">
    <source>
        <dbReference type="SAM" id="Coils"/>
    </source>
</evidence>
<feature type="coiled-coil region" evidence="1">
    <location>
        <begin position="91"/>
        <end position="125"/>
    </location>
</feature>
<dbReference type="AlphaFoldDB" id="A0A550CCD1"/>
<protein>
    <submittedName>
        <fullName evidence="3">Uncharacterized protein</fullName>
    </submittedName>
</protein>
<evidence type="ECO:0000313" key="3">
    <source>
        <dbReference type="EMBL" id="TRM62346.1"/>
    </source>
</evidence>
<accession>A0A550CCD1</accession>
<sequence length="303" mass="33418">MFSLYQPSPYYPLPTAHHPIQPLSPRDKYLAAVAEAEAARASYLADEAARQEEEALERRLEELRMRRSSTGLLQPYGPDLRARHLSIFVERARLARVLEEERLRIRLEEQEHMRKEAALSRVRQQQTIHACSRRHSPSSSGLASKFDRPSSARKADSRLHHDYFLAGFLEALAGQASPPKTQTAARHDEPSKAVDVQDVLSRLFGIPAAKPQDDAHVPCCSAFGQPPANSELGADAVADLASQFLGTSVDPKQVKNAIDVLCLRLSSTGSSAPQAASTTFVRTPRVSKVRENLLPAVVLVTDM</sequence>
<evidence type="ECO:0000256" key="2">
    <source>
        <dbReference type="SAM" id="MobiDB-lite"/>
    </source>
</evidence>
<keyword evidence="1" id="KW-0175">Coiled coil</keyword>
<comment type="caution">
    <text evidence="3">The sequence shown here is derived from an EMBL/GenBank/DDBJ whole genome shotgun (WGS) entry which is preliminary data.</text>
</comment>
<keyword evidence="4" id="KW-1185">Reference proteome</keyword>
<dbReference type="EMBL" id="VDMD01000013">
    <property type="protein sequence ID" value="TRM62346.1"/>
    <property type="molecule type" value="Genomic_DNA"/>
</dbReference>
<name>A0A550CCD1_9AGAR</name>
<organism evidence="3 4">
    <name type="scientific">Schizophyllum amplum</name>
    <dbReference type="NCBI Taxonomy" id="97359"/>
    <lineage>
        <taxon>Eukaryota</taxon>
        <taxon>Fungi</taxon>
        <taxon>Dikarya</taxon>
        <taxon>Basidiomycota</taxon>
        <taxon>Agaricomycotina</taxon>
        <taxon>Agaricomycetes</taxon>
        <taxon>Agaricomycetidae</taxon>
        <taxon>Agaricales</taxon>
        <taxon>Schizophyllaceae</taxon>
        <taxon>Schizophyllum</taxon>
    </lineage>
</organism>
<dbReference type="Proteomes" id="UP000320762">
    <property type="component" value="Unassembled WGS sequence"/>
</dbReference>